<evidence type="ECO:0000256" key="1">
    <source>
        <dbReference type="ARBA" id="ARBA00022723"/>
    </source>
</evidence>
<keyword evidence="2 4" id="KW-0863">Zinc-finger</keyword>
<keyword evidence="7" id="KW-1185">Reference proteome</keyword>
<comment type="caution">
    <text evidence="6">The sequence shown here is derived from an EMBL/GenBank/DDBJ whole genome shotgun (WGS) entry which is preliminary data.</text>
</comment>
<dbReference type="InterPro" id="IPR004332">
    <property type="entry name" value="Transposase_MuDR"/>
</dbReference>
<gene>
    <name evidence="6" type="ORF">HID58_043277</name>
</gene>
<organism evidence="6 7">
    <name type="scientific">Brassica napus</name>
    <name type="common">Rape</name>
    <dbReference type="NCBI Taxonomy" id="3708"/>
    <lineage>
        <taxon>Eukaryota</taxon>
        <taxon>Viridiplantae</taxon>
        <taxon>Streptophyta</taxon>
        <taxon>Embryophyta</taxon>
        <taxon>Tracheophyta</taxon>
        <taxon>Spermatophyta</taxon>
        <taxon>Magnoliopsida</taxon>
        <taxon>eudicotyledons</taxon>
        <taxon>Gunneridae</taxon>
        <taxon>Pentapetalae</taxon>
        <taxon>rosids</taxon>
        <taxon>malvids</taxon>
        <taxon>Brassicales</taxon>
        <taxon>Brassicaceae</taxon>
        <taxon>Brassiceae</taxon>
        <taxon>Brassica</taxon>
    </lineage>
</organism>
<accession>A0ABQ8BG26</accession>
<dbReference type="Pfam" id="PF03108">
    <property type="entry name" value="DBD_Tnp_Mut"/>
    <property type="match status" value="1"/>
</dbReference>
<reference evidence="6 7" key="1">
    <citation type="submission" date="2021-05" db="EMBL/GenBank/DDBJ databases">
        <title>Genome Assembly of Synthetic Allotetraploid Brassica napus Reveals Homoeologous Exchanges between Subgenomes.</title>
        <authorList>
            <person name="Davis J.T."/>
        </authorList>
    </citation>
    <scope>NUCLEOTIDE SEQUENCE [LARGE SCALE GENOMIC DNA]</scope>
    <source>
        <strain evidence="7">cv. Da-Ae</strain>
        <tissue evidence="6">Seedling</tissue>
    </source>
</reference>
<keyword evidence="3" id="KW-0862">Zinc</keyword>
<evidence type="ECO:0000256" key="4">
    <source>
        <dbReference type="PROSITE-ProRule" id="PRU00325"/>
    </source>
</evidence>
<feature type="domain" description="SWIM-type" evidence="5">
    <location>
        <begin position="130"/>
        <end position="164"/>
    </location>
</feature>
<protein>
    <recommendedName>
        <fullName evidence="5">SWIM-type domain-containing protein</fullName>
    </recommendedName>
</protein>
<keyword evidence="1" id="KW-0479">Metal-binding</keyword>
<dbReference type="Proteomes" id="UP000824890">
    <property type="component" value="Unassembled WGS sequence"/>
</dbReference>
<dbReference type="EMBL" id="JAGKQM010000011">
    <property type="protein sequence ID" value="KAH0903774.1"/>
    <property type="molecule type" value="Genomic_DNA"/>
</dbReference>
<proteinExistence type="predicted"/>
<dbReference type="InterPro" id="IPR007527">
    <property type="entry name" value="Znf_SWIM"/>
</dbReference>
<dbReference type="Pfam" id="PF04434">
    <property type="entry name" value="SWIM"/>
    <property type="match status" value="1"/>
</dbReference>
<name>A0ABQ8BG26_BRANA</name>
<dbReference type="SMART" id="SM00575">
    <property type="entry name" value="ZnF_PMZ"/>
    <property type="match status" value="1"/>
</dbReference>
<sequence>MDNVGWEFVLDPLRRRMLCLLKTIRNMKIFSAWFVKIRWKRPSLLICCLNQHSSDFFSNDIQRASFITLFKTNIIGKKELIMKLRKLSVIERFDFIIKKSWKHLFYAKCFVPGCSWKIRAATIYVTGGDFNCMVDLEKRSCTCKQYDLDKIPCEHAIKWLNVGKLLKLPWWILFTQRATWLKHISYKPYR</sequence>
<dbReference type="PROSITE" id="PS50966">
    <property type="entry name" value="ZF_SWIM"/>
    <property type="match status" value="1"/>
</dbReference>
<evidence type="ECO:0000256" key="3">
    <source>
        <dbReference type="ARBA" id="ARBA00022833"/>
    </source>
</evidence>
<evidence type="ECO:0000259" key="5">
    <source>
        <dbReference type="PROSITE" id="PS50966"/>
    </source>
</evidence>
<dbReference type="InterPro" id="IPR006564">
    <property type="entry name" value="Znf_PMZ"/>
</dbReference>
<evidence type="ECO:0000313" key="6">
    <source>
        <dbReference type="EMBL" id="KAH0903774.1"/>
    </source>
</evidence>
<evidence type="ECO:0000256" key="2">
    <source>
        <dbReference type="ARBA" id="ARBA00022771"/>
    </source>
</evidence>
<evidence type="ECO:0000313" key="7">
    <source>
        <dbReference type="Proteomes" id="UP000824890"/>
    </source>
</evidence>